<evidence type="ECO:0000313" key="3">
    <source>
        <dbReference type="Proteomes" id="UP000272400"/>
    </source>
</evidence>
<comment type="caution">
    <text evidence="2">The sequence shown here is derived from an EMBL/GenBank/DDBJ whole genome shotgun (WGS) entry which is preliminary data.</text>
</comment>
<dbReference type="RefSeq" id="WP_425454970.1">
    <property type="nucleotide sequence ID" value="NZ_RJKE01000001.1"/>
</dbReference>
<keyword evidence="1" id="KW-1133">Transmembrane helix</keyword>
<dbReference type="AlphaFoldDB" id="A0A3N1CTL8"/>
<gene>
    <name evidence="2" type="ORF">EDD29_2184</name>
</gene>
<keyword evidence="1" id="KW-0812">Transmembrane</keyword>
<reference evidence="2 3" key="1">
    <citation type="submission" date="2018-11" db="EMBL/GenBank/DDBJ databases">
        <title>Sequencing the genomes of 1000 actinobacteria strains.</title>
        <authorList>
            <person name="Klenk H.-P."/>
        </authorList>
    </citation>
    <scope>NUCLEOTIDE SEQUENCE [LARGE SCALE GENOMIC DNA]</scope>
    <source>
        <strain evidence="2 3">DSM 44254</strain>
    </source>
</reference>
<dbReference type="Proteomes" id="UP000272400">
    <property type="component" value="Unassembled WGS sequence"/>
</dbReference>
<dbReference type="InterPro" id="IPR054188">
    <property type="entry name" value="DUF6893"/>
</dbReference>
<organism evidence="2 3">
    <name type="scientific">Actinocorallia herbida</name>
    <dbReference type="NCBI Taxonomy" id="58109"/>
    <lineage>
        <taxon>Bacteria</taxon>
        <taxon>Bacillati</taxon>
        <taxon>Actinomycetota</taxon>
        <taxon>Actinomycetes</taxon>
        <taxon>Streptosporangiales</taxon>
        <taxon>Thermomonosporaceae</taxon>
        <taxon>Actinocorallia</taxon>
    </lineage>
</organism>
<protein>
    <submittedName>
        <fullName evidence="2">Uncharacterized protein</fullName>
    </submittedName>
</protein>
<keyword evidence="1" id="KW-0472">Membrane</keyword>
<proteinExistence type="predicted"/>
<sequence>MRGPWVFVLGLLGLLGLFVFWKELPDLKRYLRMRRM</sequence>
<evidence type="ECO:0000256" key="1">
    <source>
        <dbReference type="SAM" id="Phobius"/>
    </source>
</evidence>
<evidence type="ECO:0000313" key="2">
    <source>
        <dbReference type="EMBL" id="ROO84657.1"/>
    </source>
</evidence>
<name>A0A3N1CTL8_9ACTN</name>
<feature type="transmembrane region" description="Helical" evidence="1">
    <location>
        <begin position="6"/>
        <end position="24"/>
    </location>
</feature>
<dbReference type="EMBL" id="RJKE01000001">
    <property type="protein sequence ID" value="ROO84657.1"/>
    <property type="molecule type" value="Genomic_DNA"/>
</dbReference>
<keyword evidence="3" id="KW-1185">Reference proteome</keyword>
<dbReference type="Pfam" id="PF21833">
    <property type="entry name" value="DUF6893"/>
    <property type="match status" value="1"/>
</dbReference>
<accession>A0A3N1CTL8</accession>